<evidence type="ECO:0000313" key="1">
    <source>
        <dbReference type="EMBL" id="GIY92702.1"/>
    </source>
</evidence>
<name>A0AAV4XDJ6_CAEEX</name>
<protein>
    <submittedName>
        <fullName evidence="1">Uncharacterized protein</fullName>
    </submittedName>
</protein>
<gene>
    <name evidence="1" type="ORF">CEXT_245101</name>
</gene>
<comment type="caution">
    <text evidence="1">The sequence shown here is derived from an EMBL/GenBank/DDBJ whole genome shotgun (WGS) entry which is preliminary data.</text>
</comment>
<sequence>MRPNHAVSFLWNKKNTRFGLLNTPADLPKQLKDLASFKISPPPDGADNEPLNISVAKPGTPSKDTLQRVVCDCRTRGEVRAFGNILLKLLANDFHYGGCSGVCW</sequence>
<proteinExistence type="predicted"/>
<dbReference type="AlphaFoldDB" id="A0AAV4XDJ6"/>
<keyword evidence="2" id="KW-1185">Reference proteome</keyword>
<organism evidence="1 2">
    <name type="scientific">Caerostris extrusa</name>
    <name type="common">Bark spider</name>
    <name type="synonym">Caerostris bankana</name>
    <dbReference type="NCBI Taxonomy" id="172846"/>
    <lineage>
        <taxon>Eukaryota</taxon>
        <taxon>Metazoa</taxon>
        <taxon>Ecdysozoa</taxon>
        <taxon>Arthropoda</taxon>
        <taxon>Chelicerata</taxon>
        <taxon>Arachnida</taxon>
        <taxon>Araneae</taxon>
        <taxon>Araneomorphae</taxon>
        <taxon>Entelegynae</taxon>
        <taxon>Araneoidea</taxon>
        <taxon>Araneidae</taxon>
        <taxon>Caerostris</taxon>
    </lineage>
</organism>
<accession>A0AAV4XDJ6</accession>
<dbReference type="Proteomes" id="UP001054945">
    <property type="component" value="Unassembled WGS sequence"/>
</dbReference>
<evidence type="ECO:0000313" key="2">
    <source>
        <dbReference type="Proteomes" id="UP001054945"/>
    </source>
</evidence>
<dbReference type="EMBL" id="BPLR01017578">
    <property type="protein sequence ID" value="GIY92702.1"/>
    <property type="molecule type" value="Genomic_DNA"/>
</dbReference>
<reference evidence="1 2" key="1">
    <citation type="submission" date="2021-06" db="EMBL/GenBank/DDBJ databases">
        <title>Caerostris extrusa draft genome.</title>
        <authorList>
            <person name="Kono N."/>
            <person name="Arakawa K."/>
        </authorList>
    </citation>
    <scope>NUCLEOTIDE SEQUENCE [LARGE SCALE GENOMIC DNA]</scope>
</reference>